<dbReference type="InterPro" id="IPR000835">
    <property type="entry name" value="HTH_MarR-typ"/>
</dbReference>
<dbReference type="PANTHER" id="PTHR33164">
    <property type="entry name" value="TRANSCRIPTIONAL REGULATOR, MARR FAMILY"/>
    <property type="match status" value="1"/>
</dbReference>
<dbReference type="Proteomes" id="UP000643701">
    <property type="component" value="Unassembled WGS sequence"/>
</dbReference>
<evidence type="ECO:0000313" key="3">
    <source>
        <dbReference type="Proteomes" id="UP000643701"/>
    </source>
</evidence>
<accession>A0A967ACC5</accession>
<dbReference type="Pfam" id="PF01047">
    <property type="entry name" value="MarR"/>
    <property type="match status" value="1"/>
</dbReference>
<name>A0A967ACC5_9FLAO</name>
<protein>
    <submittedName>
        <fullName evidence="2">MarR family transcriptional regulator</fullName>
    </submittedName>
</protein>
<dbReference type="SMART" id="SM00347">
    <property type="entry name" value="HTH_MARR"/>
    <property type="match status" value="1"/>
</dbReference>
<proteinExistence type="predicted"/>
<feature type="domain" description="HTH marR-type" evidence="1">
    <location>
        <begin position="16"/>
        <end position="150"/>
    </location>
</feature>
<dbReference type="GO" id="GO:0003700">
    <property type="term" value="F:DNA-binding transcription factor activity"/>
    <property type="evidence" value="ECO:0007669"/>
    <property type="project" value="InterPro"/>
</dbReference>
<evidence type="ECO:0000313" key="2">
    <source>
        <dbReference type="EMBL" id="NGZ89664.1"/>
    </source>
</evidence>
<dbReference type="Gene3D" id="1.10.10.10">
    <property type="entry name" value="Winged helix-like DNA-binding domain superfamily/Winged helix DNA-binding domain"/>
    <property type="match status" value="1"/>
</dbReference>
<dbReference type="EMBL" id="JAANAS010000039">
    <property type="protein sequence ID" value="NGZ89664.1"/>
    <property type="molecule type" value="Genomic_DNA"/>
</dbReference>
<dbReference type="PRINTS" id="PR00598">
    <property type="entry name" value="HTHMARR"/>
</dbReference>
<dbReference type="InterPro" id="IPR039422">
    <property type="entry name" value="MarR/SlyA-like"/>
</dbReference>
<gene>
    <name evidence="2" type="ORF">G7034_05300</name>
</gene>
<dbReference type="PANTHER" id="PTHR33164:SF43">
    <property type="entry name" value="HTH-TYPE TRANSCRIPTIONAL REPRESSOR YETL"/>
    <property type="match status" value="1"/>
</dbReference>
<dbReference type="PROSITE" id="PS50995">
    <property type="entry name" value="HTH_MARR_2"/>
    <property type="match status" value="1"/>
</dbReference>
<dbReference type="GO" id="GO:0006950">
    <property type="term" value="P:response to stress"/>
    <property type="evidence" value="ECO:0007669"/>
    <property type="project" value="TreeGrafter"/>
</dbReference>
<keyword evidence="3" id="KW-1185">Reference proteome</keyword>
<evidence type="ECO:0000259" key="1">
    <source>
        <dbReference type="PROSITE" id="PS50995"/>
    </source>
</evidence>
<dbReference type="SUPFAM" id="SSF46785">
    <property type="entry name" value="Winged helix' DNA-binding domain"/>
    <property type="match status" value="1"/>
</dbReference>
<organism evidence="2 3">
    <name type="scientific">Psychroflexus maritimus</name>
    <dbReference type="NCBI Taxonomy" id="2714865"/>
    <lineage>
        <taxon>Bacteria</taxon>
        <taxon>Pseudomonadati</taxon>
        <taxon>Bacteroidota</taxon>
        <taxon>Flavobacteriia</taxon>
        <taxon>Flavobacteriales</taxon>
        <taxon>Flavobacteriaceae</taxon>
        <taxon>Psychroflexus</taxon>
    </lineage>
</organism>
<comment type="caution">
    <text evidence="2">The sequence shown here is derived from an EMBL/GenBank/DDBJ whole genome shotgun (WGS) entry which is preliminary data.</text>
</comment>
<dbReference type="InterPro" id="IPR036388">
    <property type="entry name" value="WH-like_DNA-bd_sf"/>
</dbReference>
<dbReference type="InterPro" id="IPR036390">
    <property type="entry name" value="WH_DNA-bd_sf"/>
</dbReference>
<dbReference type="AlphaFoldDB" id="A0A967ACC5"/>
<reference evidence="2" key="1">
    <citation type="submission" date="2020-03" db="EMBL/GenBank/DDBJ databases">
        <title>Psychroflexus Maritimus sp. nov., isolate from marine sediment.</title>
        <authorList>
            <person name="Zhong Y.-L."/>
        </authorList>
    </citation>
    <scope>NUCLEOTIDE SEQUENCE</scope>
    <source>
        <strain evidence="2">C1</strain>
    </source>
</reference>
<sequence>MKIENHIKSNKTLSLHKKMLINVLYTGNWLNDCISEVLKDFDISAQQFNVLRILKGRNGNPANLSDIQERMIAKNSNTTRLVDKLINKELVSKKKCPSNKRKVEILITASGLTFLDQVNEVVENREANITKHLNEEEIEQLNALLNKLRN</sequence>